<comment type="caution">
    <text evidence="2">The sequence shown here is derived from an EMBL/GenBank/DDBJ whole genome shotgun (WGS) entry which is preliminary data.</text>
</comment>
<dbReference type="RefSeq" id="WP_146597808.1">
    <property type="nucleotide sequence ID" value="NZ_SJPY01000001.1"/>
</dbReference>
<evidence type="ECO:0000256" key="1">
    <source>
        <dbReference type="SAM" id="MobiDB-lite"/>
    </source>
</evidence>
<keyword evidence="3" id="KW-1185">Reference proteome</keyword>
<dbReference type="AlphaFoldDB" id="A0A5C6EB89"/>
<feature type="region of interest" description="Disordered" evidence="1">
    <location>
        <begin position="1"/>
        <end position="30"/>
    </location>
</feature>
<evidence type="ECO:0000313" key="2">
    <source>
        <dbReference type="EMBL" id="TWU45011.1"/>
    </source>
</evidence>
<sequence length="317" mass="35220">MTDTGIRGMTSVGTTTTSKPRQPTGKPKENTLLKKASIKTAEAMLDYLSKELPEIAELNQIKNRFKKAKSIGTRIGNLLHPTTRTVAAVDEAYGAIPNSVIHLLGVSGIHAKLISNHPYLVLHKPHVELIKIFLASTAKAEKLQATVDNTISSIAETGAKLDAFLVKYAKEREQWNRYVDDMYGLLGFGLSLRKQWQDGRVRNESIYNFTFGVKATFADDIYEEAIAEGTVLVASYWNAVFLLKELEETLRKHAQNGGFLAPMAGAIQTKVVSTLVRETGRDSPTKPKARKAEALMNDWDMAHEYFQSVIRSNILLK</sequence>
<name>A0A5C6EB89_9BACT</name>
<accession>A0A5C6EB89</accession>
<dbReference type="EMBL" id="SJPY01000001">
    <property type="protein sequence ID" value="TWU45011.1"/>
    <property type="molecule type" value="Genomic_DNA"/>
</dbReference>
<dbReference type="Proteomes" id="UP000315471">
    <property type="component" value="Unassembled WGS sequence"/>
</dbReference>
<reference evidence="2 3" key="1">
    <citation type="submission" date="2019-02" db="EMBL/GenBank/DDBJ databases">
        <title>Deep-cultivation of Planctomycetes and their phenomic and genomic characterization uncovers novel biology.</title>
        <authorList>
            <person name="Wiegand S."/>
            <person name="Jogler M."/>
            <person name="Boedeker C."/>
            <person name="Pinto D."/>
            <person name="Vollmers J."/>
            <person name="Rivas-Marin E."/>
            <person name="Kohn T."/>
            <person name="Peeters S.H."/>
            <person name="Heuer A."/>
            <person name="Rast P."/>
            <person name="Oberbeckmann S."/>
            <person name="Bunk B."/>
            <person name="Jeske O."/>
            <person name="Meyerdierks A."/>
            <person name="Storesund J.E."/>
            <person name="Kallscheuer N."/>
            <person name="Luecker S."/>
            <person name="Lage O.M."/>
            <person name="Pohl T."/>
            <person name="Merkel B.J."/>
            <person name="Hornburger P."/>
            <person name="Mueller R.-W."/>
            <person name="Bruemmer F."/>
            <person name="Labrenz M."/>
            <person name="Spormann A.M."/>
            <person name="Op Den Camp H."/>
            <person name="Overmann J."/>
            <person name="Amann R."/>
            <person name="Jetten M.S.M."/>
            <person name="Mascher T."/>
            <person name="Medema M.H."/>
            <person name="Devos D.P."/>
            <person name="Kaster A.-K."/>
            <person name="Ovreas L."/>
            <person name="Rohde M."/>
            <person name="Galperin M.Y."/>
            <person name="Jogler C."/>
        </authorList>
    </citation>
    <scope>NUCLEOTIDE SEQUENCE [LARGE SCALE GENOMIC DNA]</scope>
    <source>
        <strain evidence="2 3">Q31b</strain>
    </source>
</reference>
<evidence type="ECO:0000313" key="3">
    <source>
        <dbReference type="Proteomes" id="UP000315471"/>
    </source>
</evidence>
<feature type="compositionally biased region" description="Polar residues" evidence="1">
    <location>
        <begin position="11"/>
        <end position="21"/>
    </location>
</feature>
<protein>
    <submittedName>
        <fullName evidence="2">Uncharacterized protein</fullName>
    </submittedName>
</protein>
<organism evidence="2 3">
    <name type="scientific">Novipirellula aureliae</name>
    <dbReference type="NCBI Taxonomy" id="2527966"/>
    <lineage>
        <taxon>Bacteria</taxon>
        <taxon>Pseudomonadati</taxon>
        <taxon>Planctomycetota</taxon>
        <taxon>Planctomycetia</taxon>
        <taxon>Pirellulales</taxon>
        <taxon>Pirellulaceae</taxon>
        <taxon>Novipirellula</taxon>
    </lineage>
</organism>
<proteinExistence type="predicted"/>
<gene>
    <name evidence="2" type="ORF">Q31b_01820</name>
</gene>